<evidence type="ECO:0000313" key="4">
    <source>
        <dbReference type="Proteomes" id="UP000008311"/>
    </source>
</evidence>
<dbReference type="Proteomes" id="UP000008311">
    <property type="component" value="Unassembled WGS sequence"/>
</dbReference>
<dbReference type="PANTHER" id="PTHR43625">
    <property type="entry name" value="AFLATOXIN B1 ALDEHYDE REDUCTASE"/>
    <property type="match status" value="1"/>
</dbReference>
<evidence type="ECO:0000313" key="3">
    <source>
        <dbReference type="EMBL" id="EEF41364.1"/>
    </source>
</evidence>
<reference evidence="4" key="1">
    <citation type="journal article" date="2010" name="Nat. Biotechnol.">
        <title>Draft genome sequence of the oilseed species Ricinus communis.</title>
        <authorList>
            <person name="Chan A.P."/>
            <person name="Crabtree J."/>
            <person name="Zhao Q."/>
            <person name="Lorenzi H."/>
            <person name="Orvis J."/>
            <person name="Puiu D."/>
            <person name="Melake-Berhan A."/>
            <person name="Jones K.M."/>
            <person name="Redman J."/>
            <person name="Chen G."/>
            <person name="Cahoon E.B."/>
            <person name="Gedil M."/>
            <person name="Stanke M."/>
            <person name="Haas B.J."/>
            <person name="Wortman J.R."/>
            <person name="Fraser-Liggett C.M."/>
            <person name="Ravel J."/>
            <person name="Rabinowicz P.D."/>
        </authorList>
    </citation>
    <scope>NUCLEOTIDE SEQUENCE [LARGE SCALE GENOMIC DNA]</scope>
    <source>
        <strain evidence="4">cv. Hale</strain>
    </source>
</reference>
<evidence type="ECO:0000256" key="1">
    <source>
        <dbReference type="ARBA" id="ARBA00022857"/>
    </source>
</evidence>
<keyword evidence="1" id="KW-0521">NADP</keyword>
<dbReference type="EMBL" id="EQ973866">
    <property type="protein sequence ID" value="EEF41364.1"/>
    <property type="molecule type" value="Genomic_DNA"/>
</dbReference>
<dbReference type="InterPro" id="IPR036812">
    <property type="entry name" value="NAD(P)_OxRdtase_dom_sf"/>
</dbReference>
<dbReference type="GO" id="GO:0016491">
    <property type="term" value="F:oxidoreductase activity"/>
    <property type="evidence" value="ECO:0007669"/>
    <property type="project" value="UniProtKB-KW"/>
</dbReference>
<name>B9S4P0_RICCO</name>
<keyword evidence="4" id="KW-1185">Reference proteome</keyword>
<dbReference type="Gene3D" id="3.20.20.100">
    <property type="entry name" value="NADP-dependent oxidoreductase domain"/>
    <property type="match status" value="1"/>
</dbReference>
<organism evidence="3 4">
    <name type="scientific">Ricinus communis</name>
    <name type="common">Castor bean</name>
    <dbReference type="NCBI Taxonomy" id="3988"/>
    <lineage>
        <taxon>Eukaryota</taxon>
        <taxon>Viridiplantae</taxon>
        <taxon>Streptophyta</taxon>
        <taxon>Embryophyta</taxon>
        <taxon>Tracheophyta</taxon>
        <taxon>Spermatophyta</taxon>
        <taxon>Magnoliopsida</taxon>
        <taxon>eudicotyledons</taxon>
        <taxon>Gunneridae</taxon>
        <taxon>Pentapetalae</taxon>
        <taxon>rosids</taxon>
        <taxon>fabids</taxon>
        <taxon>Malpighiales</taxon>
        <taxon>Euphorbiaceae</taxon>
        <taxon>Acalyphoideae</taxon>
        <taxon>Acalypheae</taxon>
        <taxon>Ricinus</taxon>
    </lineage>
</organism>
<keyword evidence="2" id="KW-0560">Oxidoreductase</keyword>
<protein>
    <recommendedName>
        <fullName evidence="5">NADP-dependent oxidoreductase domain-containing protein</fullName>
    </recommendedName>
</protein>
<dbReference type="STRING" id="3988.B9S4P0"/>
<dbReference type="AlphaFoldDB" id="B9S4P0"/>
<dbReference type="InParanoid" id="B9S4P0"/>
<evidence type="ECO:0000256" key="2">
    <source>
        <dbReference type="ARBA" id="ARBA00023002"/>
    </source>
</evidence>
<sequence>MGPDGLVVCGRPEYVGESSEASLKRLDVQYIDLYYQHLLRTHSFGNNIEGSCSAPMLYKWNGPHGLVYKGRDSPPLHEIGAGIVAYSPLGRGSFGEK</sequence>
<accession>B9S4P0</accession>
<dbReference type="PANTHER" id="PTHR43625:SF86">
    <property type="entry name" value="NADP-DEPENDENT OXIDOREDUCTASE DOMAIN-CONTAINING PROTEIN"/>
    <property type="match status" value="1"/>
</dbReference>
<proteinExistence type="predicted"/>
<evidence type="ECO:0008006" key="5">
    <source>
        <dbReference type="Google" id="ProtNLM"/>
    </source>
</evidence>
<dbReference type="SUPFAM" id="SSF51430">
    <property type="entry name" value="NAD(P)-linked oxidoreductase"/>
    <property type="match status" value="1"/>
</dbReference>
<gene>
    <name evidence="3" type="ORF">RCOM_0990490</name>
</gene>
<dbReference type="InterPro" id="IPR050791">
    <property type="entry name" value="Aldo-Keto_reductase"/>
</dbReference>